<evidence type="ECO:0000256" key="5">
    <source>
        <dbReference type="ARBA" id="ARBA00023242"/>
    </source>
</evidence>
<feature type="region of interest" description="Disordered" evidence="7">
    <location>
        <begin position="190"/>
        <end position="211"/>
    </location>
</feature>
<evidence type="ECO:0000256" key="7">
    <source>
        <dbReference type="SAM" id="MobiDB-lite"/>
    </source>
</evidence>
<keyword evidence="9" id="KW-1185">Reference proteome</keyword>
<comment type="caution">
    <text evidence="8">The sequence shown here is derived from an EMBL/GenBank/DDBJ whole genome shotgun (WGS) entry which is preliminary data.</text>
</comment>
<comment type="similarity">
    <text evidence="6">Belongs to the WD repeat TRM82 family.</text>
</comment>
<protein>
    <submittedName>
        <fullName evidence="8">Uncharacterized protein</fullName>
    </submittedName>
</protein>
<dbReference type="GO" id="GO:0005634">
    <property type="term" value="C:nucleus"/>
    <property type="evidence" value="ECO:0007669"/>
    <property type="project" value="UniProtKB-SubCell"/>
</dbReference>
<dbReference type="HAMAP" id="MF_03056">
    <property type="entry name" value="TRM82"/>
    <property type="match status" value="1"/>
</dbReference>
<comment type="subcellular location">
    <subcellularLocation>
        <location evidence="1 6">Nucleus</location>
    </subcellularLocation>
</comment>
<dbReference type="AlphaFoldDB" id="A0A2B7YD50"/>
<evidence type="ECO:0000313" key="9">
    <source>
        <dbReference type="Proteomes" id="UP000224634"/>
    </source>
</evidence>
<dbReference type="UniPathway" id="UPA00989"/>
<dbReference type="STRING" id="1447883.A0A2B7YD50"/>
<comment type="pathway">
    <text evidence="6">tRNA modification; N(7)-methylguanine-tRNA biosynthesis.</text>
</comment>
<dbReference type="InterPro" id="IPR036322">
    <property type="entry name" value="WD40_repeat_dom_sf"/>
</dbReference>
<name>A0A2B7YD50_POLH7</name>
<organism evidence="8 9">
    <name type="scientific">Polytolypa hystricis (strain UAMH7299)</name>
    <dbReference type="NCBI Taxonomy" id="1447883"/>
    <lineage>
        <taxon>Eukaryota</taxon>
        <taxon>Fungi</taxon>
        <taxon>Dikarya</taxon>
        <taxon>Ascomycota</taxon>
        <taxon>Pezizomycotina</taxon>
        <taxon>Eurotiomycetes</taxon>
        <taxon>Eurotiomycetidae</taxon>
        <taxon>Onygenales</taxon>
        <taxon>Onygenales incertae sedis</taxon>
        <taxon>Polytolypa</taxon>
    </lineage>
</organism>
<keyword evidence="3 6" id="KW-0819">tRNA processing</keyword>
<dbReference type="InterPro" id="IPR028884">
    <property type="entry name" value="Trm82"/>
</dbReference>
<feature type="region of interest" description="Disordered" evidence="7">
    <location>
        <begin position="42"/>
        <end position="106"/>
    </location>
</feature>
<evidence type="ECO:0000256" key="3">
    <source>
        <dbReference type="ARBA" id="ARBA00022694"/>
    </source>
</evidence>
<dbReference type="Gene3D" id="2.130.10.10">
    <property type="entry name" value="YVTN repeat-like/Quinoprotein amine dehydrogenase"/>
    <property type="match status" value="1"/>
</dbReference>
<accession>A0A2B7YD50</accession>
<dbReference type="EMBL" id="PDNA01000051">
    <property type="protein sequence ID" value="PGH19195.1"/>
    <property type="molecule type" value="Genomic_DNA"/>
</dbReference>
<dbReference type="PANTHER" id="PTHR16288:SF0">
    <property type="entry name" value="TRNA (GUANINE-N(7)-)-METHYLTRANSFERASE NON-CATALYTIC SUBUNIT WDR4"/>
    <property type="match status" value="1"/>
</dbReference>
<sequence length="528" mass="57031">MLFQPPFQCIQCVEGSRPDRQKILVTACGPKIFTFDVASGRQLSSWPPQAPPEAQSTTTENTSGSVGSEKPSSGKPPEKRRKLSQPKDQGKEGTTQTIAANGSKKSKTAAPAWSTIPILVATTSGEYVIAVTAEDKCLRVFKLDANGALSQLNERYMPKRPCALALADNDSAILSGDKFGDVYSLPLLPTESGLEPPKKTKQPSKPYQPSASVLTVHSKRNLNALDQQLRFAPTQSQGEKSGPTFKSTLLLGHISMLTDVAFVTIPGSSQSSSSRSYILTADRDEHIRVTRGPPQTHVISGYCFGHSSFVSRMCVPSWNLTTLISGGGDNFLLVWNWVQGKILQRVPLQGDQIDSQAETPAPEVTVTGIWPLSFAHNPGLQKVGMGVVLVALEGIPKLFPFLFNSDCKLVPQGPITLTGNALSVTYLDDMGNILVSTDNLLEPGSATTLRNTQTSPPTLLQAFTITMVDGSLKWIEAQNSMVDTINATGALDEISCQTEEEKQKHSQALVNSLYTTSKLRKRGMGEEE</sequence>
<evidence type="ECO:0000256" key="1">
    <source>
        <dbReference type="ARBA" id="ARBA00004123"/>
    </source>
</evidence>
<evidence type="ECO:0000256" key="2">
    <source>
        <dbReference type="ARBA" id="ARBA00022574"/>
    </source>
</evidence>
<dbReference type="InterPro" id="IPR015943">
    <property type="entry name" value="WD40/YVTN_repeat-like_dom_sf"/>
</dbReference>
<dbReference type="GO" id="GO:0106004">
    <property type="term" value="P:tRNA (guanine-N7)-methylation"/>
    <property type="evidence" value="ECO:0007669"/>
    <property type="project" value="UniProtKB-UniRule"/>
</dbReference>
<dbReference type="PANTHER" id="PTHR16288">
    <property type="entry name" value="WD40 REPEAT PROTEIN 4"/>
    <property type="match status" value="1"/>
</dbReference>
<dbReference type="GO" id="GO:0043527">
    <property type="term" value="C:tRNA methyltransferase complex"/>
    <property type="evidence" value="ECO:0007669"/>
    <property type="project" value="TreeGrafter"/>
</dbReference>
<feature type="compositionally biased region" description="Polar residues" evidence="7">
    <location>
        <begin position="54"/>
        <end position="66"/>
    </location>
</feature>
<comment type="function">
    <text evidence="6">Required for the formation of N(7)-methylguanine at position 46 (m7G46) in tRNA. In the complex, it is required to stabilize and induce conformational changes of the catalytic subunit.</text>
</comment>
<evidence type="ECO:0000256" key="4">
    <source>
        <dbReference type="ARBA" id="ARBA00022737"/>
    </source>
</evidence>
<dbReference type="GO" id="GO:0005829">
    <property type="term" value="C:cytosol"/>
    <property type="evidence" value="ECO:0007669"/>
    <property type="project" value="TreeGrafter"/>
</dbReference>
<proteinExistence type="inferred from homology"/>
<gene>
    <name evidence="8" type="ORF">AJ80_04166</name>
</gene>
<keyword evidence="5 6" id="KW-0539">Nucleus</keyword>
<dbReference type="OrthoDB" id="339900at2759"/>
<evidence type="ECO:0000256" key="6">
    <source>
        <dbReference type="HAMAP-Rule" id="MF_03056"/>
    </source>
</evidence>
<keyword evidence="2 6" id="KW-0853">WD repeat</keyword>
<dbReference type="SUPFAM" id="SSF50978">
    <property type="entry name" value="WD40 repeat-like"/>
    <property type="match status" value="1"/>
</dbReference>
<reference evidence="8 9" key="1">
    <citation type="submission" date="2017-10" db="EMBL/GenBank/DDBJ databases">
        <title>Comparative genomics in systemic dimorphic fungi from Ajellomycetaceae.</title>
        <authorList>
            <person name="Munoz J.F."/>
            <person name="Mcewen J.G."/>
            <person name="Clay O.K."/>
            <person name="Cuomo C.A."/>
        </authorList>
    </citation>
    <scope>NUCLEOTIDE SEQUENCE [LARGE SCALE GENOMIC DNA]</scope>
    <source>
        <strain evidence="8 9">UAMH7299</strain>
    </source>
</reference>
<keyword evidence="4 6" id="KW-0677">Repeat</keyword>
<evidence type="ECO:0000313" key="8">
    <source>
        <dbReference type="EMBL" id="PGH19195.1"/>
    </source>
</evidence>
<dbReference type="Proteomes" id="UP000224634">
    <property type="component" value="Unassembled WGS sequence"/>
</dbReference>